<keyword evidence="4 10" id="KW-0227">DNA damage</keyword>
<comment type="similarity">
    <text evidence="1 10">Belongs to the Nth/MutY family.</text>
</comment>
<keyword evidence="5 10" id="KW-0378">Hydrolase</keyword>
<keyword evidence="8 10" id="KW-0234">DNA repair</keyword>
<keyword evidence="9 10" id="KW-0326">Glycosidase</keyword>
<dbReference type="PIRSF" id="PIRSF001435">
    <property type="entry name" value="Nth"/>
    <property type="match status" value="1"/>
</dbReference>
<dbReference type="RefSeq" id="WP_013968637.1">
    <property type="nucleotide sequence ID" value="NC_015732.1"/>
</dbReference>
<dbReference type="Pfam" id="PF10576">
    <property type="entry name" value="EndIII_4Fe-2S"/>
    <property type="match status" value="1"/>
</dbReference>
<evidence type="ECO:0000256" key="8">
    <source>
        <dbReference type="ARBA" id="ARBA00023204"/>
    </source>
</evidence>
<dbReference type="SUPFAM" id="SSF48150">
    <property type="entry name" value="DNA-glycosylase"/>
    <property type="match status" value="1"/>
</dbReference>
<evidence type="ECO:0000256" key="1">
    <source>
        <dbReference type="ARBA" id="ARBA00008343"/>
    </source>
</evidence>
<dbReference type="InterPro" id="IPR011257">
    <property type="entry name" value="DNA_glycosylase"/>
</dbReference>
<dbReference type="OrthoDB" id="9800977at2"/>
<keyword evidence="6 10" id="KW-0408">Iron</keyword>
<dbReference type="NCBIfam" id="TIGR01083">
    <property type="entry name" value="nth"/>
    <property type="match status" value="1"/>
</dbReference>
<dbReference type="InterPro" id="IPR005759">
    <property type="entry name" value="Nth"/>
</dbReference>
<feature type="binding site" evidence="10">
    <location>
        <position position="195"/>
    </location>
    <ligand>
        <name>[4Fe-4S] cluster</name>
        <dbReference type="ChEBI" id="CHEBI:49883"/>
    </ligand>
</feature>
<gene>
    <name evidence="10" type="primary">nth</name>
    <name evidence="12" type="ordered locus">Spica_1180</name>
</gene>
<proteinExistence type="inferred from homology"/>
<dbReference type="GO" id="GO:0006285">
    <property type="term" value="P:base-excision repair, AP site formation"/>
    <property type="evidence" value="ECO:0007669"/>
    <property type="project" value="TreeGrafter"/>
</dbReference>
<comment type="catalytic activity">
    <reaction evidence="10">
        <text>2'-deoxyribonucleotide-(2'-deoxyribose 5'-phosphate)-2'-deoxyribonucleotide-DNA = a 3'-end 2'-deoxyribonucleotide-(2,3-dehydro-2,3-deoxyribose 5'-phosphate)-DNA + a 5'-end 5'-phospho-2'-deoxyribonucleoside-DNA + H(+)</text>
        <dbReference type="Rhea" id="RHEA:66592"/>
        <dbReference type="Rhea" id="RHEA-COMP:13180"/>
        <dbReference type="Rhea" id="RHEA-COMP:16897"/>
        <dbReference type="Rhea" id="RHEA-COMP:17067"/>
        <dbReference type="ChEBI" id="CHEBI:15378"/>
        <dbReference type="ChEBI" id="CHEBI:136412"/>
        <dbReference type="ChEBI" id="CHEBI:157695"/>
        <dbReference type="ChEBI" id="CHEBI:167181"/>
        <dbReference type="EC" id="4.2.99.18"/>
    </reaction>
</comment>
<keyword evidence="12" id="KW-0540">Nuclease</keyword>
<dbReference type="AlphaFoldDB" id="F8F0I2"/>
<dbReference type="GO" id="GO:0046872">
    <property type="term" value="F:metal ion binding"/>
    <property type="evidence" value="ECO:0007669"/>
    <property type="project" value="UniProtKB-KW"/>
</dbReference>
<dbReference type="FunFam" id="1.10.340.30:FF:000001">
    <property type="entry name" value="Endonuclease III"/>
    <property type="match status" value="1"/>
</dbReference>
<accession>F8F0I2</accession>
<dbReference type="STRING" id="744872.Spica_1180"/>
<feature type="domain" description="HhH-GPD" evidence="11">
    <location>
        <begin position="39"/>
        <end position="186"/>
    </location>
</feature>
<name>F8F0I2_GRAC1</name>
<dbReference type="Pfam" id="PF00730">
    <property type="entry name" value="HhH-GPD"/>
    <property type="match status" value="1"/>
</dbReference>
<evidence type="ECO:0000256" key="2">
    <source>
        <dbReference type="ARBA" id="ARBA00022485"/>
    </source>
</evidence>
<dbReference type="InterPro" id="IPR003265">
    <property type="entry name" value="HhH-GPD_domain"/>
</dbReference>
<evidence type="ECO:0000259" key="11">
    <source>
        <dbReference type="SMART" id="SM00478"/>
    </source>
</evidence>
<dbReference type="Gene3D" id="1.10.1670.10">
    <property type="entry name" value="Helix-hairpin-Helix base-excision DNA repair enzymes (C-terminal)"/>
    <property type="match status" value="1"/>
</dbReference>
<dbReference type="InterPro" id="IPR003651">
    <property type="entry name" value="Endonuclease3_FeS-loop_motif"/>
</dbReference>
<evidence type="ECO:0000313" key="13">
    <source>
        <dbReference type="Proteomes" id="UP000000503"/>
    </source>
</evidence>
<dbReference type="PANTHER" id="PTHR10359">
    <property type="entry name" value="A/G-SPECIFIC ADENINE GLYCOSYLASE/ENDONUCLEASE III"/>
    <property type="match status" value="1"/>
</dbReference>
<evidence type="ECO:0000256" key="5">
    <source>
        <dbReference type="ARBA" id="ARBA00022801"/>
    </source>
</evidence>
<dbReference type="EMBL" id="CP002868">
    <property type="protein sequence ID" value="AEJ19326.1"/>
    <property type="molecule type" value="Genomic_DNA"/>
</dbReference>
<dbReference type="InterPro" id="IPR023170">
    <property type="entry name" value="HhH_base_excis_C"/>
</dbReference>
<dbReference type="Proteomes" id="UP000000503">
    <property type="component" value="Chromosome"/>
</dbReference>
<dbReference type="GO" id="GO:0051539">
    <property type="term" value="F:4 iron, 4 sulfur cluster binding"/>
    <property type="evidence" value="ECO:0007669"/>
    <property type="project" value="UniProtKB-UniRule"/>
</dbReference>
<dbReference type="EC" id="4.2.99.18" evidence="10"/>
<keyword evidence="12" id="KW-0255">Endonuclease</keyword>
<evidence type="ECO:0000256" key="7">
    <source>
        <dbReference type="ARBA" id="ARBA00023014"/>
    </source>
</evidence>
<dbReference type="Gene3D" id="1.10.340.30">
    <property type="entry name" value="Hypothetical protein, domain 2"/>
    <property type="match status" value="1"/>
</dbReference>
<keyword evidence="10" id="KW-0238">DNA-binding</keyword>
<comment type="cofactor">
    <cofactor evidence="10">
        <name>[4Fe-4S] cluster</name>
        <dbReference type="ChEBI" id="CHEBI:49883"/>
    </cofactor>
    <text evidence="10">Binds 1 [4Fe-4S] cluster.</text>
</comment>
<protein>
    <recommendedName>
        <fullName evidence="10">Endonuclease III</fullName>
        <ecNumber evidence="10">4.2.99.18</ecNumber>
    </recommendedName>
    <alternativeName>
        <fullName evidence="10">DNA-(apurinic or apyrimidinic site) lyase</fullName>
    </alternativeName>
</protein>
<keyword evidence="2 10" id="KW-0004">4Fe-4S</keyword>
<dbReference type="GO" id="GO:0019104">
    <property type="term" value="F:DNA N-glycosylase activity"/>
    <property type="evidence" value="ECO:0007669"/>
    <property type="project" value="UniProtKB-UniRule"/>
</dbReference>
<keyword evidence="7 10" id="KW-0411">Iron-sulfur</keyword>
<feature type="binding site" evidence="10">
    <location>
        <position position="188"/>
    </location>
    <ligand>
        <name>[4Fe-4S] cluster</name>
        <dbReference type="ChEBI" id="CHEBI:49883"/>
    </ligand>
</feature>
<evidence type="ECO:0000256" key="10">
    <source>
        <dbReference type="HAMAP-Rule" id="MF_00942"/>
    </source>
</evidence>
<dbReference type="InterPro" id="IPR000445">
    <property type="entry name" value="HhH_motif"/>
</dbReference>
<dbReference type="SMART" id="SM00525">
    <property type="entry name" value="FES"/>
    <property type="match status" value="1"/>
</dbReference>
<dbReference type="GO" id="GO:0003677">
    <property type="term" value="F:DNA binding"/>
    <property type="evidence" value="ECO:0007669"/>
    <property type="project" value="UniProtKB-UniRule"/>
</dbReference>
<evidence type="ECO:0000256" key="3">
    <source>
        <dbReference type="ARBA" id="ARBA00022723"/>
    </source>
</evidence>
<evidence type="ECO:0000256" key="9">
    <source>
        <dbReference type="ARBA" id="ARBA00023295"/>
    </source>
</evidence>
<evidence type="ECO:0000256" key="4">
    <source>
        <dbReference type="ARBA" id="ARBA00022763"/>
    </source>
</evidence>
<dbReference type="KEGG" id="scd:Spica_1180"/>
<organism evidence="12 13">
    <name type="scientific">Gracilinema caldarium (strain ATCC 51460 / DSM 7334 / H1)</name>
    <name type="common">Treponema caldarium</name>
    <dbReference type="NCBI Taxonomy" id="744872"/>
    <lineage>
        <taxon>Bacteria</taxon>
        <taxon>Pseudomonadati</taxon>
        <taxon>Spirochaetota</taxon>
        <taxon>Spirochaetia</taxon>
        <taxon>Spirochaetales</taxon>
        <taxon>Breznakiellaceae</taxon>
        <taxon>Gracilinema</taxon>
    </lineage>
</organism>
<dbReference type="Pfam" id="PF00633">
    <property type="entry name" value="HHH"/>
    <property type="match status" value="1"/>
</dbReference>
<dbReference type="HOGENOM" id="CLU_012862_3_3_12"/>
<sequence length="224" mass="25058">MHRETMAQFVYNTLAPLYPDIRPALYFTNPFQLLVATVLSAQCTDERVNQVTPALFERFPSPELMAKADKVEVESLIYSTGFYHDKARALLDLSRSILRDYGGHVPDTMEELTRLRGVGRKTASVILSACYNKPALIVDTHVSRICLRLGFTTTRDPDKVEAALALLYQENQWITIGHCLNQHGRRVCTARKPQCTACPLSSNCPKVGIEVISRAISDCSGQVR</sequence>
<feature type="binding site" evidence="10">
    <location>
        <position position="198"/>
    </location>
    <ligand>
        <name>[4Fe-4S] cluster</name>
        <dbReference type="ChEBI" id="CHEBI:49883"/>
    </ligand>
</feature>
<dbReference type="eggNOG" id="COG0177">
    <property type="taxonomic scope" value="Bacteria"/>
</dbReference>
<dbReference type="HAMAP" id="MF_00942">
    <property type="entry name" value="Nth"/>
    <property type="match status" value="1"/>
</dbReference>
<keyword evidence="3 10" id="KW-0479">Metal-binding</keyword>
<keyword evidence="10 12" id="KW-0456">Lyase</keyword>
<comment type="function">
    <text evidence="10">DNA repair enzyme that has both DNA N-glycosylase activity and AP-lyase activity. The DNA N-glycosylase activity releases various damaged pyrimidines from DNA by cleaving the N-glycosidic bond, leaving an AP (apurinic/apyrimidinic) site. The AP-lyase activity cleaves the phosphodiester bond 3' to the AP site by a beta-elimination, leaving a 3'-terminal unsaturated sugar and a product with a terminal 5'-phosphate.</text>
</comment>
<dbReference type="GO" id="GO:0140078">
    <property type="term" value="F:class I DNA-(apurinic or apyrimidinic site) endonuclease activity"/>
    <property type="evidence" value="ECO:0007669"/>
    <property type="project" value="UniProtKB-EC"/>
</dbReference>
<keyword evidence="13" id="KW-1185">Reference proteome</keyword>
<dbReference type="SMART" id="SM00478">
    <property type="entry name" value="ENDO3c"/>
    <property type="match status" value="1"/>
</dbReference>
<evidence type="ECO:0000256" key="6">
    <source>
        <dbReference type="ARBA" id="ARBA00023004"/>
    </source>
</evidence>
<feature type="binding site" evidence="10">
    <location>
        <position position="204"/>
    </location>
    <ligand>
        <name>[4Fe-4S] cluster</name>
        <dbReference type="ChEBI" id="CHEBI:49883"/>
    </ligand>
</feature>
<evidence type="ECO:0000313" key="12">
    <source>
        <dbReference type="EMBL" id="AEJ19326.1"/>
    </source>
</evidence>
<dbReference type="PANTHER" id="PTHR10359:SF18">
    <property type="entry name" value="ENDONUCLEASE III"/>
    <property type="match status" value="1"/>
</dbReference>
<reference evidence="13" key="1">
    <citation type="journal article" date="2013" name="Stand. Genomic Sci.">
        <title>Genome sequence of the thermophilic fresh-water bacterium Spirochaeta caldaria type strain (H1(T)), reclassification of Spirochaeta caldaria, Spirochaeta stenostrepta, and Spirochaeta zuelzerae in the genus Treponema as Treponema caldaria comb. nov., Treponema stenostrepta comb. nov., and Treponema zuelzerae comb. nov., and emendation of the genus Treponema.</title>
        <authorList>
            <person name="Abt B."/>
            <person name="Goker M."/>
            <person name="Scheuner C."/>
            <person name="Han C."/>
            <person name="Lu M."/>
            <person name="Misra M."/>
            <person name="Lapidus A."/>
            <person name="Nolan M."/>
            <person name="Lucas S."/>
            <person name="Hammon N."/>
            <person name="Deshpande S."/>
            <person name="Cheng J.F."/>
            <person name="Tapia R."/>
            <person name="Goodwin L.A."/>
            <person name="Pitluck S."/>
            <person name="Liolios K."/>
            <person name="Pagani I."/>
            <person name="Ivanova N."/>
            <person name="Mavromatis K."/>
            <person name="Mikhailova N."/>
            <person name="Huntemann M."/>
            <person name="Pati A."/>
            <person name="Chen A."/>
            <person name="Palaniappan K."/>
            <person name="Land M."/>
            <person name="Hauser L."/>
            <person name="Jeffries C.D."/>
            <person name="Rohde M."/>
            <person name="Spring S."/>
            <person name="Gronow S."/>
            <person name="Detter J.C."/>
            <person name="Bristow J."/>
            <person name="Eisen J.A."/>
            <person name="Markowitz V."/>
            <person name="Hugenholtz P."/>
            <person name="Kyrpides N.C."/>
            <person name="Woyke T."/>
            <person name="Klenk H.P."/>
        </authorList>
    </citation>
    <scope>NUCLEOTIDE SEQUENCE</scope>
    <source>
        <strain evidence="13">ATCC 51460 / DSM 7334 / H1</strain>
    </source>
</reference>
<dbReference type="CDD" id="cd00056">
    <property type="entry name" value="ENDO3c"/>
    <property type="match status" value="1"/>
</dbReference>